<evidence type="ECO:0000256" key="1">
    <source>
        <dbReference type="SAM" id="MobiDB-lite"/>
    </source>
</evidence>
<keyword evidence="2" id="KW-0472">Membrane</keyword>
<keyword evidence="2" id="KW-0812">Transmembrane</keyword>
<protein>
    <submittedName>
        <fullName evidence="4">Uncharacterized protein</fullName>
    </submittedName>
</protein>
<reference evidence="4" key="1">
    <citation type="submission" date="2021-01" db="EMBL/GenBank/DDBJ databases">
        <authorList>
            <person name="Corre E."/>
            <person name="Pelletier E."/>
            <person name="Niang G."/>
            <person name="Scheremetjew M."/>
            <person name="Finn R."/>
            <person name="Kale V."/>
            <person name="Holt S."/>
            <person name="Cochrane G."/>
            <person name="Meng A."/>
            <person name="Brown T."/>
            <person name="Cohen L."/>
        </authorList>
    </citation>
    <scope>NUCLEOTIDE SEQUENCE</scope>
    <source>
        <strain evidence="4">CCMP645</strain>
    </source>
</reference>
<feature type="region of interest" description="Disordered" evidence="1">
    <location>
        <begin position="43"/>
        <end position="68"/>
    </location>
</feature>
<organism evidence="4">
    <name type="scientific">Chrysotila carterae</name>
    <name type="common">Marine alga</name>
    <name type="synonym">Syracosphaera carterae</name>
    <dbReference type="NCBI Taxonomy" id="13221"/>
    <lineage>
        <taxon>Eukaryota</taxon>
        <taxon>Haptista</taxon>
        <taxon>Haptophyta</taxon>
        <taxon>Prymnesiophyceae</taxon>
        <taxon>Isochrysidales</taxon>
        <taxon>Isochrysidaceae</taxon>
        <taxon>Chrysotila</taxon>
    </lineage>
</organism>
<feature type="compositionally biased region" description="Basic and acidic residues" evidence="1">
    <location>
        <begin position="54"/>
        <end position="68"/>
    </location>
</feature>
<proteinExistence type="predicted"/>
<sequence length="239" mass="25800">MWGLISLLPVAALLEVHGPCRASLSVTALKTIRFSRRAVRLGQSSRSGHAQLRLNEDKPPPDDKASAKDDLSFGAMLASIVDRQIKSLPRDEQRERDARSVDAIIDYSRADLQAVVDELDVELDGVQRATEELLASELNRTKADTFSKIDAVSGAMLDQMESSRASRKQLQEGLAQSRLEEVGGGFAGGMGRARQREIAITTELLKHSPVGRLVGYAASALGVLVLAAAVDVLAEIRTT</sequence>
<gene>
    <name evidence="4" type="ORF">PCAR00345_LOCUS276</name>
</gene>
<evidence type="ECO:0000256" key="2">
    <source>
        <dbReference type="SAM" id="Phobius"/>
    </source>
</evidence>
<keyword evidence="3" id="KW-0732">Signal</keyword>
<name>A0A7S4ERE0_CHRCT</name>
<dbReference type="AlphaFoldDB" id="A0A7S4ERE0"/>
<dbReference type="EMBL" id="HBIZ01000508">
    <property type="protein sequence ID" value="CAE0747694.1"/>
    <property type="molecule type" value="Transcribed_RNA"/>
</dbReference>
<accession>A0A7S4ERE0</accession>
<evidence type="ECO:0000256" key="3">
    <source>
        <dbReference type="SAM" id="SignalP"/>
    </source>
</evidence>
<keyword evidence="2" id="KW-1133">Transmembrane helix</keyword>
<evidence type="ECO:0000313" key="4">
    <source>
        <dbReference type="EMBL" id="CAE0747694.1"/>
    </source>
</evidence>
<feature type="transmembrane region" description="Helical" evidence="2">
    <location>
        <begin position="213"/>
        <end position="234"/>
    </location>
</feature>
<feature type="chain" id="PRO_5030716724" evidence="3">
    <location>
        <begin position="23"/>
        <end position="239"/>
    </location>
</feature>
<feature type="signal peptide" evidence="3">
    <location>
        <begin position="1"/>
        <end position="22"/>
    </location>
</feature>